<feature type="non-terminal residue" evidence="3">
    <location>
        <position position="1"/>
    </location>
</feature>
<name>A0A074V9W2_9NEIS</name>
<dbReference type="Proteomes" id="UP000027644">
    <property type="component" value="Unassembled WGS sequence"/>
</dbReference>
<gene>
    <name evidence="3" type="ORF">SASC598J21_003020</name>
</gene>
<dbReference type="SMART" id="SM00530">
    <property type="entry name" value="HTH_XRE"/>
    <property type="match status" value="1"/>
</dbReference>
<dbReference type="InterPro" id="IPR001387">
    <property type="entry name" value="Cro/C1-type_HTH"/>
</dbReference>
<organism evidence="3 4">
    <name type="scientific">Snodgrassella alvi SCGC AB-598-J21</name>
    <dbReference type="NCBI Taxonomy" id="1385367"/>
    <lineage>
        <taxon>Bacteria</taxon>
        <taxon>Pseudomonadati</taxon>
        <taxon>Pseudomonadota</taxon>
        <taxon>Betaproteobacteria</taxon>
        <taxon>Neisseriales</taxon>
        <taxon>Neisseriaceae</taxon>
        <taxon>Snodgrassella</taxon>
    </lineage>
</organism>
<evidence type="ECO:0000313" key="3">
    <source>
        <dbReference type="EMBL" id="KEQ01921.1"/>
    </source>
</evidence>
<sequence>INLTAIRIYMEKLKILRKSCNYTQKYLADLLGVKTKDISDWESNKSQPELKTLRDLAVIFGTSVYDILSNNPVSTTKWQPWQKEKIIESFWGHIGILLCNSNNIKWYPITSATAQRIQDSLDYDHEIHDQLLSVYTLNNHFLIINTNSIKKISLLDDSSDAPENWEIPWDGYQGLGAEEYYNLIEEYFWDEEYFYENTSEKLQLVIKDLIEENNFTGANVDEITRSINIYFSDNTSESISIGYESNFIEAITNNIEMGISKFISFEDSNYEIHF</sequence>
<feature type="non-terminal residue" evidence="3">
    <location>
        <position position="274"/>
    </location>
</feature>
<protein>
    <submittedName>
        <fullName evidence="3">Putative transcriptional regulator</fullName>
    </submittedName>
</protein>
<evidence type="ECO:0000259" key="2">
    <source>
        <dbReference type="PROSITE" id="PS50943"/>
    </source>
</evidence>
<proteinExistence type="predicted"/>
<dbReference type="GO" id="GO:0003677">
    <property type="term" value="F:DNA binding"/>
    <property type="evidence" value="ECO:0007669"/>
    <property type="project" value="UniProtKB-KW"/>
</dbReference>
<reference evidence="3 4" key="1">
    <citation type="journal article" date="2014" name="PLoS Genet.">
        <title>Hidden diversity in honey bee gut symbionts detected by single-cell genomics.</title>
        <authorList>
            <person name="Engel P."/>
            <person name="Stepanauskas R."/>
            <person name="Moran N."/>
        </authorList>
    </citation>
    <scope>NUCLEOTIDE SEQUENCE [LARGE SCALE GENOMIC DNA]</scope>
    <source>
        <strain evidence="3 4">SCGC AB-598-J21</strain>
    </source>
</reference>
<dbReference type="PANTHER" id="PTHR46558:SF15">
    <property type="entry name" value="HELIX-TURN-HELIX DOMAIN PROTEIN"/>
    <property type="match status" value="1"/>
</dbReference>
<comment type="caution">
    <text evidence="3">The sequence shown here is derived from an EMBL/GenBank/DDBJ whole genome shotgun (WGS) entry which is preliminary data.</text>
</comment>
<dbReference type="Gene3D" id="1.10.260.40">
    <property type="entry name" value="lambda repressor-like DNA-binding domains"/>
    <property type="match status" value="1"/>
</dbReference>
<dbReference type="AlphaFoldDB" id="A0A074V9W2"/>
<dbReference type="EMBL" id="AVQL01000237">
    <property type="protein sequence ID" value="KEQ01921.1"/>
    <property type="molecule type" value="Genomic_DNA"/>
</dbReference>
<dbReference type="Pfam" id="PF01381">
    <property type="entry name" value="HTH_3"/>
    <property type="match status" value="1"/>
</dbReference>
<keyword evidence="1" id="KW-0238">DNA-binding</keyword>
<evidence type="ECO:0000256" key="1">
    <source>
        <dbReference type="ARBA" id="ARBA00023125"/>
    </source>
</evidence>
<dbReference type="PANTHER" id="PTHR46558">
    <property type="entry name" value="TRACRIPTIONAL REGULATORY PROTEIN-RELATED-RELATED"/>
    <property type="match status" value="1"/>
</dbReference>
<dbReference type="CDD" id="cd00093">
    <property type="entry name" value="HTH_XRE"/>
    <property type="match status" value="1"/>
</dbReference>
<accession>A0A074V9W2</accession>
<dbReference type="SUPFAM" id="SSF47413">
    <property type="entry name" value="lambda repressor-like DNA-binding domains"/>
    <property type="match status" value="1"/>
</dbReference>
<feature type="domain" description="HTH cro/C1-type" evidence="2">
    <location>
        <begin position="13"/>
        <end position="67"/>
    </location>
</feature>
<dbReference type="InterPro" id="IPR010982">
    <property type="entry name" value="Lambda_DNA-bd_dom_sf"/>
</dbReference>
<dbReference type="PROSITE" id="PS50943">
    <property type="entry name" value="HTH_CROC1"/>
    <property type="match status" value="1"/>
</dbReference>
<evidence type="ECO:0000313" key="4">
    <source>
        <dbReference type="Proteomes" id="UP000027644"/>
    </source>
</evidence>